<dbReference type="AlphaFoldDB" id="A0AAW1PR96"/>
<name>A0AAW1PR96_9CHLO</name>
<protein>
    <recommendedName>
        <fullName evidence="3">THUMP domain-containing protein</fullName>
    </recommendedName>
</protein>
<dbReference type="PANTHER" id="PTHR13452">
    <property type="entry name" value="THUMP DOMAIN CONTAINING PROTEIN 1-RELATED"/>
    <property type="match status" value="1"/>
</dbReference>
<evidence type="ECO:0000256" key="2">
    <source>
        <dbReference type="SAM" id="MobiDB-lite"/>
    </source>
</evidence>
<dbReference type="PANTHER" id="PTHR13452:SF10">
    <property type="entry name" value="THUMP DOMAIN-CONTAINING PROTEIN 1"/>
    <property type="match status" value="1"/>
</dbReference>
<proteinExistence type="predicted"/>
<organism evidence="4 5">
    <name type="scientific">Symbiochloris irregularis</name>
    <dbReference type="NCBI Taxonomy" id="706552"/>
    <lineage>
        <taxon>Eukaryota</taxon>
        <taxon>Viridiplantae</taxon>
        <taxon>Chlorophyta</taxon>
        <taxon>core chlorophytes</taxon>
        <taxon>Trebouxiophyceae</taxon>
        <taxon>Trebouxiales</taxon>
        <taxon>Trebouxiaceae</taxon>
        <taxon>Symbiochloris</taxon>
    </lineage>
</organism>
<gene>
    <name evidence="4" type="ORF">WJX73_008554</name>
</gene>
<dbReference type="Proteomes" id="UP001465755">
    <property type="component" value="Unassembled WGS sequence"/>
</dbReference>
<dbReference type="EMBL" id="JALJOQ010000015">
    <property type="protein sequence ID" value="KAK9810664.1"/>
    <property type="molecule type" value="Genomic_DNA"/>
</dbReference>
<keyword evidence="5" id="KW-1185">Reference proteome</keyword>
<reference evidence="4 5" key="1">
    <citation type="journal article" date="2024" name="Nat. Commun.">
        <title>Phylogenomics reveals the evolutionary origins of lichenization in chlorophyte algae.</title>
        <authorList>
            <person name="Puginier C."/>
            <person name="Libourel C."/>
            <person name="Otte J."/>
            <person name="Skaloud P."/>
            <person name="Haon M."/>
            <person name="Grisel S."/>
            <person name="Petersen M."/>
            <person name="Berrin J.G."/>
            <person name="Delaux P.M."/>
            <person name="Dal Grande F."/>
            <person name="Keller J."/>
        </authorList>
    </citation>
    <scope>NUCLEOTIDE SEQUENCE [LARGE SCALE GENOMIC DNA]</scope>
    <source>
        <strain evidence="4 5">SAG 2036</strain>
    </source>
</reference>
<dbReference type="SUPFAM" id="SSF143437">
    <property type="entry name" value="THUMP domain-like"/>
    <property type="match status" value="1"/>
</dbReference>
<dbReference type="InterPro" id="IPR040183">
    <property type="entry name" value="THUMPD1-like"/>
</dbReference>
<keyword evidence="1" id="KW-0694">RNA-binding</keyword>
<dbReference type="FunFam" id="3.30.2300.10:FF:000001">
    <property type="entry name" value="THUMP domain-containing protein 1"/>
    <property type="match status" value="1"/>
</dbReference>
<dbReference type="SMART" id="SM00981">
    <property type="entry name" value="THUMP"/>
    <property type="match status" value="1"/>
</dbReference>
<dbReference type="InterPro" id="IPR004114">
    <property type="entry name" value="THUMP_dom"/>
</dbReference>
<dbReference type="GO" id="GO:0003723">
    <property type="term" value="F:RNA binding"/>
    <property type="evidence" value="ECO:0007669"/>
    <property type="project" value="UniProtKB-UniRule"/>
</dbReference>
<evidence type="ECO:0000313" key="4">
    <source>
        <dbReference type="EMBL" id="KAK9810664.1"/>
    </source>
</evidence>
<feature type="region of interest" description="Disordered" evidence="2">
    <location>
        <begin position="1"/>
        <end position="23"/>
    </location>
</feature>
<evidence type="ECO:0000256" key="1">
    <source>
        <dbReference type="PROSITE-ProRule" id="PRU00529"/>
    </source>
</evidence>
<dbReference type="Gene3D" id="3.30.2300.10">
    <property type="entry name" value="THUMP superfamily"/>
    <property type="match status" value="1"/>
</dbReference>
<comment type="caution">
    <text evidence="4">The sequence shown here is derived from an EMBL/GenBank/DDBJ whole genome shotgun (WGS) entry which is preliminary data.</text>
</comment>
<sequence length="272" mass="29792">MAGQGKRKREAAGASGSGASKQRKHFYNHSSAAVPLHSRGFLVSCIGGRERQAAHEAIALLSEYLDEDTEEQPAQPDTGTQDFSKLIQEEVQELKSQRGKVFEWHKTNINGLLYLSLSKDAESVDPVSLVTKIATDVKQSKQCKSRACLRFLPIQTVCHAKLEDIRTAAAKLCKDAFPGDQATPTTFAVAYEHRASVSLKRGEVIDAVVDGVPQPPHKVNLDNPDKTIIVQLIKSNCAMSIVGQYKQLGKFNLRELSLKDEEAAKTADKNPP</sequence>
<feature type="domain" description="THUMP" evidence="3">
    <location>
        <begin position="136"/>
        <end position="243"/>
    </location>
</feature>
<dbReference type="Pfam" id="PF02926">
    <property type="entry name" value="THUMP"/>
    <property type="match status" value="1"/>
</dbReference>
<accession>A0AAW1PR96</accession>
<dbReference type="PROSITE" id="PS51165">
    <property type="entry name" value="THUMP"/>
    <property type="match status" value="1"/>
</dbReference>
<dbReference type="CDD" id="cd11717">
    <property type="entry name" value="THUMP_THUMPD1_like"/>
    <property type="match status" value="1"/>
</dbReference>
<dbReference type="GO" id="GO:0006400">
    <property type="term" value="P:tRNA modification"/>
    <property type="evidence" value="ECO:0007669"/>
    <property type="project" value="InterPro"/>
</dbReference>
<evidence type="ECO:0000259" key="3">
    <source>
        <dbReference type="PROSITE" id="PS51165"/>
    </source>
</evidence>
<evidence type="ECO:0000313" key="5">
    <source>
        <dbReference type="Proteomes" id="UP001465755"/>
    </source>
</evidence>